<reference evidence="1 2" key="1">
    <citation type="journal article" date="2012" name="J. Bacteriol.">
        <title>Draft genome sequence of Methanobacterium formicicum DSM 3637, an archaebacterium isolated from the methane producer amoeba Pelomyxa palustris.</title>
        <authorList>
            <person name="Gutierrez G."/>
        </authorList>
    </citation>
    <scope>NUCLEOTIDE SEQUENCE [LARGE SCALE GENOMIC DNA]</scope>
    <source>
        <strain evidence="2">DSM 3637 / PP1</strain>
    </source>
</reference>
<dbReference type="AlphaFoldDB" id="K2R3K7"/>
<dbReference type="RefSeq" id="WP_004030671.1">
    <property type="nucleotide sequence ID" value="NZ_AMPO01000005.1"/>
</dbReference>
<dbReference type="OrthoDB" id="359091at2157"/>
<keyword evidence="2" id="KW-1185">Reference proteome</keyword>
<accession>K2R3K7</accession>
<organism evidence="1 2">
    <name type="scientific">Methanobacterium formicicum (strain DSM 3637 / PP1)</name>
    <dbReference type="NCBI Taxonomy" id="1204725"/>
    <lineage>
        <taxon>Archaea</taxon>
        <taxon>Methanobacteriati</taxon>
        <taxon>Methanobacteriota</taxon>
        <taxon>Methanomada group</taxon>
        <taxon>Methanobacteria</taxon>
        <taxon>Methanobacteriales</taxon>
        <taxon>Methanobacteriaceae</taxon>
        <taxon>Methanobacterium</taxon>
    </lineage>
</organism>
<evidence type="ECO:0000313" key="1">
    <source>
        <dbReference type="EMBL" id="EKF85787.1"/>
    </source>
</evidence>
<dbReference type="EMBL" id="AMPO01000005">
    <property type="protein sequence ID" value="EKF85787.1"/>
    <property type="molecule type" value="Genomic_DNA"/>
</dbReference>
<name>K2R3K7_METFP</name>
<protein>
    <submittedName>
        <fullName evidence="1">Uncharacterized protein</fullName>
    </submittedName>
</protein>
<proteinExistence type="predicted"/>
<comment type="caution">
    <text evidence="1">The sequence shown here is derived from an EMBL/GenBank/DDBJ whole genome shotgun (WGS) entry which is preliminary data.</text>
</comment>
<dbReference type="Proteomes" id="UP000007360">
    <property type="component" value="Unassembled WGS sequence"/>
</dbReference>
<gene>
    <name evidence="1" type="ORF">A994_06895</name>
</gene>
<sequence>MLEGYLEIDGKQIPRTLMGTSPSIGAAHFGHRARLYLLDLYRNPEAIAQIMARSYQMGVRGIQLIPHPPVVEALQIARDQGFPLDIIATIRPESENEDITLLSELDASAMLVDPEITDQRDWNLIGEKLDAIKDTGSVPGLITQYPFKTTMELLESPVINDFKLYMVPLNRLGYLMDCDTYSSDERAQFREIIKKMDKTIIAMHVLAAGIMTPDDAFDYLKTTDFVDMVAVGIASQKEAEESFSKLFER</sequence>
<evidence type="ECO:0000313" key="2">
    <source>
        <dbReference type="Proteomes" id="UP000007360"/>
    </source>
</evidence>
<dbReference type="PATRIC" id="fig|1204725.3.peg.1383"/>